<evidence type="ECO:0000256" key="2">
    <source>
        <dbReference type="ARBA" id="ARBA00022801"/>
    </source>
</evidence>
<evidence type="ECO:0000256" key="1">
    <source>
        <dbReference type="ARBA" id="ARBA00022723"/>
    </source>
</evidence>
<dbReference type="InterPro" id="IPR000587">
    <property type="entry name" value="Creatinase_N"/>
</dbReference>
<proteinExistence type="predicted"/>
<dbReference type="Pfam" id="PF00557">
    <property type="entry name" value="Peptidase_M24"/>
    <property type="match status" value="1"/>
</dbReference>
<keyword evidence="2" id="KW-0378">Hydrolase</keyword>
<dbReference type="SUPFAM" id="SSF53092">
    <property type="entry name" value="Creatinase/prolidase N-terminal domain"/>
    <property type="match status" value="1"/>
</dbReference>
<dbReference type="PANTHER" id="PTHR46112:SF2">
    <property type="entry name" value="XAA-PRO AMINOPEPTIDASE P-RELATED"/>
    <property type="match status" value="1"/>
</dbReference>
<feature type="domain" description="Peptidase M24" evidence="3">
    <location>
        <begin position="121"/>
        <end position="324"/>
    </location>
</feature>
<dbReference type="SUPFAM" id="SSF55920">
    <property type="entry name" value="Creatinase/aminopeptidase"/>
    <property type="match status" value="1"/>
</dbReference>
<dbReference type="InterPro" id="IPR001131">
    <property type="entry name" value="Peptidase_M24B_aminopep-P_CS"/>
</dbReference>
<dbReference type="HOGENOM" id="CLU_017266_4_2_2"/>
<dbReference type="Proteomes" id="UP000028781">
    <property type="component" value="Chromosome"/>
</dbReference>
<evidence type="ECO:0000259" key="3">
    <source>
        <dbReference type="Pfam" id="PF00557"/>
    </source>
</evidence>
<name>A0A076LHJ4_9EURY</name>
<dbReference type="Pfam" id="PF01321">
    <property type="entry name" value="Creatinase_N"/>
    <property type="match status" value="1"/>
</dbReference>
<keyword evidence="6" id="KW-1185">Reference proteome</keyword>
<protein>
    <submittedName>
        <fullName evidence="5">Peptidase M24</fullName>
    </submittedName>
</protein>
<evidence type="ECO:0000313" key="5">
    <source>
        <dbReference type="EMBL" id="AIJ05938.1"/>
    </source>
</evidence>
<dbReference type="AlphaFoldDB" id="A0A076LHJ4"/>
<sequence>MNNRIKRFLKYMESEGIKKAVVLKKENINYFLGKYFMSFSVLVFEEQPYLYVGKLDKDYAEEVFNFLEIKEFKSWEEIFKGCDGIERELPIGYLKYIDKDYKIISDKIKELRMIKDKEEIELIKKAAEISDKAITWVYNNLDNVKNLNEYELVAEIEYIMKKHGSIKPAFDSIVVSGKKTSFPHALPTKDKIKDVLLIDIGAVYDGYCSDITRTFLLKDDEEMRKIYNLVYEAKKIAEEHLKEGISAKQIDNIVREFFGDYKELFIHSLGHGVGLEVHEEPRLSNKLKDDEDVILKEGMVVTIEPGLYLKNKFGVRIEDLYLIKKNGFEKLSKAEIPEY</sequence>
<reference evidence="5 6" key="1">
    <citation type="journal article" date="2015" name="Int. J. Syst. Evol. Microbiol.">
        <title>M ethanocaldococcus bathoardescens sp. nov., a hyperthermophilic methanogen isolated from a volcanically active deep-sea hydrothermal vent.</title>
        <authorList>
            <person name="Stewart L.C."/>
            <person name="Jung J.H."/>
            <person name="Kim Y.T."/>
            <person name="Kwon S.W."/>
            <person name="Park C.S."/>
            <person name="Holden J.F."/>
        </authorList>
    </citation>
    <scope>NUCLEOTIDE SEQUENCE [LARGE SCALE GENOMIC DNA]</scope>
    <source>
        <strain evidence="5 6">JH146</strain>
    </source>
</reference>
<dbReference type="InterPro" id="IPR000994">
    <property type="entry name" value="Pept_M24"/>
</dbReference>
<dbReference type="Gene3D" id="3.90.230.10">
    <property type="entry name" value="Creatinase/methionine aminopeptidase superfamily"/>
    <property type="match status" value="1"/>
</dbReference>
<dbReference type="InterPro" id="IPR050659">
    <property type="entry name" value="Peptidase_M24B"/>
</dbReference>
<dbReference type="InterPro" id="IPR001714">
    <property type="entry name" value="Pept_M24_MAP"/>
</dbReference>
<dbReference type="InterPro" id="IPR036005">
    <property type="entry name" value="Creatinase/aminopeptidase-like"/>
</dbReference>
<dbReference type="PRINTS" id="PR00599">
    <property type="entry name" value="MAPEPTIDASE"/>
</dbReference>
<evidence type="ECO:0000313" key="6">
    <source>
        <dbReference type="Proteomes" id="UP000028781"/>
    </source>
</evidence>
<dbReference type="GeneID" id="24891706"/>
<dbReference type="KEGG" id="mjh:JH146_1095"/>
<gene>
    <name evidence="5" type="ORF">JH146_1095</name>
</gene>
<feature type="domain" description="Creatinase N-terminal" evidence="4">
    <location>
        <begin position="4"/>
        <end position="83"/>
    </location>
</feature>
<dbReference type="PROSITE" id="PS00491">
    <property type="entry name" value="PROLINE_PEPTIDASE"/>
    <property type="match status" value="1"/>
</dbReference>
<dbReference type="STRING" id="1301915.JH146_1095"/>
<dbReference type="InterPro" id="IPR029149">
    <property type="entry name" value="Creatin/AminoP/Spt16_N"/>
</dbReference>
<dbReference type="RefSeq" id="WP_048202073.1">
    <property type="nucleotide sequence ID" value="NZ_CP009149.1"/>
</dbReference>
<dbReference type="OrthoDB" id="1346at2157"/>
<dbReference type="PANTHER" id="PTHR46112">
    <property type="entry name" value="AMINOPEPTIDASE"/>
    <property type="match status" value="1"/>
</dbReference>
<organism evidence="5 6">
    <name type="scientific">Methanocaldococcus bathoardescens</name>
    <dbReference type="NCBI Taxonomy" id="1301915"/>
    <lineage>
        <taxon>Archaea</taxon>
        <taxon>Methanobacteriati</taxon>
        <taxon>Methanobacteriota</taxon>
        <taxon>Methanomada group</taxon>
        <taxon>Methanococci</taxon>
        <taxon>Methanococcales</taxon>
        <taxon>Methanocaldococcaceae</taxon>
        <taxon>Methanocaldococcus</taxon>
    </lineage>
</organism>
<dbReference type="Gene3D" id="3.40.350.10">
    <property type="entry name" value="Creatinase/prolidase N-terminal domain"/>
    <property type="match status" value="1"/>
</dbReference>
<keyword evidence="1" id="KW-0479">Metal-binding</keyword>
<dbReference type="GO" id="GO:0016787">
    <property type="term" value="F:hydrolase activity"/>
    <property type="evidence" value="ECO:0007669"/>
    <property type="project" value="UniProtKB-KW"/>
</dbReference>
<dbReference type="GO" id="GO:0046872">
    <property type="term" value="F:metal ion binding"/>
    <property type="evidence" value="ECO:0007669"/>
    <property type="project" value="UniProtKB-KW"/>
</dbReference>
<dbReference type="EMBL" id="CP009149">
    <property type="protein sequence ID" value="AIJ05938.1"/>
    <property type="molecule type" value="Genomic_DNA"/>
</dbReference>
<dbReference type="CDD" id="cd01092">
    <property type="entry name" value="APP-like"/>
    <property type="match status" value="1"/>
</dbReference>
<accession>A0A076LHJ4</accession>
<evidence type="ECO:0000259" key="4">
    <source>
        <dbReference type="Pfam" id="PF01321"/>
    </source>
</evidence>